<name>A0AA88DLT9_FICCA</name>
<evidence type="ECO:0000313" key="2">
    <source>
        <dbReference type="Proteomes" id="UP001187192"/>
    </source>
</evidence>
<gene>
    <name evidence="1" type="ORF">TIFTF001_026802</name>
</gene>
<protein>
    <submittedName>
        <fullName evidence="1">Uncharacterized protein</fullName>
    </submittedName>
</protein>
<evidence type="ECO:0000313" key="1">
    <source>
        <dbReference type="EMBL" id="GMN57691.1"/>
    </source>
</evidence>
<comment type="caution">
    <text evidence="1">The sequence shown here is derived from an EMBL/GenBank/DDBJ whole genome shotgun (WGS) entry which is preliminary data.</text>
</comment>
<keyword evidence="2" id="KW-1185">Reference proteome</keyword>
<reference evidence="1" key="1">
    <citation type="submission" date="2023-07" db="EMBL/GenBank/DDBJ databases">
        <title>draft genome sequence of fig (Ficus carica).</title>
        <authorList>
            <person name="Takahashi T."/>
            <person name="Nishimura K."/>
        </authorList>
    </citation>
    <scope>NUCLEOTIDE SEQUENCE</scope>
</reference>
<dbReference type="AlphaFoldDB" id="A0AA88DLT9"/>
<organism evidence="1 2">
    <name type="scientific">Ficus carica</name>
    <name type="common">Common fig</name>
    <dbReference type="NCBI Taxonomy" id="3494"/>
    <lineage>
        <taxon>Eukaryota</taxon>
        <taxon>Viridiplantae</taxon>
        <taxon>Streptophyta</taxon>
        <taxon>Embryophyta</taxon>
        <taxon>Tracheophyta</taxon>
        <taxon>Spermatophyta</taxon>
        <taxon>Magnoliopsida</taxon>
        <taxon>eudicotyledons</taxon>
        <taxon>Gunneridae</taxon>
        <taxon>Pentapetalae</taxon>
        <taxon>rosids</taxon>
        <taxon>fabids</taxon>
        <taxon>Rosales</taxon>
        <taxon>Moraceae</taxon>
        <taxon>Ficeae</taxon>
        <taxon>Ficus</taxon>
    </lineage>
</organism>
<proteinExistence type="predicted"/>
<dbReference type="EMBL" id="BTGU01000072">
    <property type="protein sequence ID" value="GMN57691.1"/>
    <property type="molecule type" value="Genomic_DNA"/>
</dbReference>
<accession>A0AA88DLT9</accession>
<sequence length="127" mass="14179">MISGSQICNPIDFVDNRLHLQKDPNSIDFELTKDHVKAILQQLQALTLSPHTPAPVLSSRRRIFSFAPDLEPPSRLRFRRPLKLRRDIIAPTSVSFAGCSGTPISSAARESDDLLPRIRSYRSGSTV</sequence>
<dbReference type="Proteomes" id="UP001187192">
    <property type="component" value="Unassembled WGS sequence"/>
</dbReference>